<accession>A0ABV7UM74</accession>
<keyword evidence="3" id="KW-1185">Reference proteome</keyword>
<name>A0ABV7UM74_9HYPH</name>
<evidence type="ECO:0000313" key="3">
    <source>
        <dbReference type="Proteomes" id="UP001595704"/>
    </source>
</evidence>
<proteinExistence type="predicted"/>
<dbReference type="PROSITE" id="PS51257">
    <property type="entry name" value="PROKAR_LIPOPROTEIN"/>
    <property type="match status" value="1"/>
</dbReference>
<gene>
    <name evidence="2" type="ORF">ACFONL_19695</name>
</gene>
<evidence type="ECO:0008006" key="4">
    <source>
        <dbReference type="Google" id="ProtNLM"/>
    </source>
</evidence>
<evidence type="ECO:0000256" key="1">
    <source>
        <dbReference type="SAM" id="SignalP"/>
    </source>
</evidence>
<feature type="signal peptide" evidence="1">
    <location>
        <begin position="1"/>
        <end position="20"/>
    </location>
</feature>
<organism evidence="2 3">
    <name type="scientific">Camelimonas fluminis</name>
    <dbReference type="NCBI Taxonomy" id="1576911"/>
    <lineage>
        <taxon>Bacteria</taxon>
        <taxon>Pseudomonadati</taxon>
        <taxon>Pseudomonadota</taxon>
        <taxon>Alphaproteobacteria</taxon>
        <taxon>Hyphomicrobiales</taxon>
        <taxon>Chelatococcaceae</taxon>
        <taxon>Camelimonas</taxon>
    </lineage>
</organism>
<comment type="caution">
    <text evidence="2">The sequence shown here is derived from an EMBL/GenBank/DDBJ whole genome shotgun (WGS) entry which is preliminary data.</text>
</comment>
<reference evidence="3" key="1">
    <citation type="journal article" date="2019" name="Int. J. Syst. Evol. Microbiol.">
        <title>The Global Catalogue of Microorganisms (GCM) 10K type strain sequencing project: providing services to taxonomists for standard genome sequencing and annotation.</title>
        <authorList>
            <consortium name="The Broad Institute Genomics Platform"/>
            <consortium name="The Broad Institute Genome Sequencing Center for Infectious Disease"/>
            <person name="Wu L."/>
            <person name="Ma J."/>
        </authorList>
    </citation>
    <scope>NUCLEOTIDE SEQUENCE [LARGE SCALE GENOMIC DNA]</scope>
    <source>
        <strain evidence="3">KCTC 42282</strain>
    </source>
</reference>
<evidence type="ECO:0000313" key="2">
    <source>
        <dbReference type="EMBL" id="MFC3639566.1"/>
    </source>
</evidence>
<dbReference type="EMBL" id="JBHRYC010000098">
    <property type="protein sequence ID" value="MFC3639566.1"/>
    <property type="molecule type" value="Genomic_DNA"/>
</dbReference>
<dbReference type="RefSeq" id="WP_191318688.1">
    <property type="nucleotide sequence ID" value="NZ_BNCG01000004.1"/>
</dbReference>
<sequence>MYRMFFVAALALLVAGCVTVNNSLTPQQVADFRLTEVDVTFAPDANIWWGDGEREYAATKGVAAHNAEQIAKTPEGMQYVRGRLTQKLTDALRRDLAPYLVGRHAVRLQVVVRAAHISSPIQRILVGGGHFLKADVTVVDARTGQPLLTYPNFIGSAMAGQGIVGTMVEHAMAGAPMDRVVAGFATGYRKWLLRQ</sequence>
<protein>
    <recommendedName>
        <fullName evidence="4">DUF3313 domain-containing protein</fullName>
    </recommendedName>
</protein>
<keyword evidence="1" id="KW-0732">Signal</keyword>
<dbReference type="Proteomes" id="UP001595704">
    <property type="component" value="Unassembled WGS sequence"/>
</dbReference>
<feature type="chain" id="PRO_5046988587" description="DUF3313 domain-containing protein" evidence="1">
    <location>
        <begin position="21"/>
        <end position="195"/>
    </location>
</feature>